<evidence type="ECO:0000259" key="3">
    <source>
        <dbReference type="PROSITE" id="PS00745"/>
    </source>
</evidence>
<organism evidence="4 5">
    <name type="scientific">Ramlibacter agri</name>
    <dbReference type="NCBI Taxonomy" id="2728837"/>
    <lineage>
        <taxon>Bacteria</taxon>
        <taxon>Pseudomonadati</taxon>
        <taxon>Pseudomonadota</taxon>
        <taxon>Betaproteobacteria</taxon>
        <taxon>Burkholderiales</taxon>
        <taxon>Comamonadaceae</taxon>
        <taxon>Ramlibacter</taxon>
    </lineage>
</organism>
<dbReference type="InterPro" id="IPR000352">
    <property type="entry name" value="Pep_chain_release_fac_I"/>
</dbReference>
<evidence type="ECO:0000256" key="1">
    <source>
        <dbReference type="ARBA" id="ARBA00010835"/>
    </source>
</evidence>
<proteinExistence type="inferred from homology"/>
<evidence type="ECO:0000313" key="4">
    <source>
        <dbReference type="EMBL" id="NML42293.1"/>
    </source>
</evidence>
<dbReference type="PANTHER" id="PTHR47814:SF1">
    <property type="entry name" value="PEPTIDYL-TRNA HYDROLASE ARFB"/>
    <property type="match status" value="1"/>
</dbReference>
<comment type="similarity">
    <text evidence="1">Belongs to the prokaryotic/mitochondrial release factor family.</text>
</comment>
<dbReference type="EMBL" id="JABBFX010000001">
    <property type="protein sequence ID" value="NML42293.1"/>
    <property type="molecule type" value="Genomic_DNA"/>
</dbReference>
<name>A0A848H0J7_9BURK</name>
<dbReference type="PROSITE" id="PS00745">
    <property type="entry name" value="RF_PROK_I"/>
    <property type="match status" value="1"/>
</dbReference>
<dbReference type="SUPFAM" id="SSF75620">
    <property type="entry name" value="Release factor"/>
    <property type="match status" value="1"/>
</dbReference>
<dbReference type="RefSeq" id="WP_169416511.1">
    <property type="nucleotide sequence ID" value="NZ_JABBFX010000001.1"/>
</dbReference>
<keyword evidence="5" id="KW-1185">Reference proteome</keyword>
<dbReference type="NCBIfam" id="NF006718">
    <property type="entry name" value="PRK09256.1"/>
    <property type="match status" value="1"/>
</dbReference>
<reference evidence="4 5" key="1">
    <citation type="submission" date="2020-04" db="EMBL/GenBank/DDBJ databases">
        <title>Ramlibacter sp. G-1-2-2 isolated from soil.</title>
        <authorList>
            <person name="Dahal R.H."/>
        </authorList>
    </citation>
    <scope>NUCLEOTIDE SEQUENCE [LARGE SCALE GENOMIC DNA]</scope>
    <source>
        <strain evidence="4 5">G-1-2-2</strain>
    </source>
</reference>
<dbReference type="InterPro" id="IPR045853">
    <property type="entry name" value="Pep_chain_release_fac_I_sf"/>
</dbReference>
<protein>
    <submittedName>
        <fullName evidence="4">Aminoacyl-tRNA hydrolase</fullName>
        <ecNumber evidence="4">3.1.1.29</ecNumber>
    </submittedName>
</protein>
<sequence>MVREEEVEFTAMRAQGPGGQNVNKVSSAVHLRFDIRASSLPESVKERLLAMPGRRVSKDGILILKAQSARSQEQNRALALARLEALVEEASQVQAVRKPTKPTYGSKRRRLEGKSIRSELKAGRGKVRE</sequence>
<evidence type="ECO:0000313" key="5">
    <source>
        <dbReference type="Proteomes" id="UP000541185"/>
    </source>
</evidence>
<dbReference type="GO" id="GO:0043022">
    <property type="term" value="F:ribosome binding"/>
    <property type="evidence" value="ECO:0007669"/>
    <property type="project" value="TreeGrafter"/>
</dbReference>
<feature type="region of interest" description="Disordered" evidence="2">
    <location>
        <begin position="94"/>
        <end position="129"/>
    </location>
</feature>
<dbReference type="EC" id="3.1.1.29" evidence="4"/>
<evidence type="ECO:0000256" key="2">
    <source>
        <dbReference type="SAM" id="MobiDB-lite"/>
    </source>
</evidence>
<dbReference type="GO" id="GO:0072344">
    <property type="term" value="P:rescue of stalled ribosome"/>
    <property type="evidence" value="ECO:0007669"/>
    <property type="project" value="TreeGrafter"/>
</dbReference>
<dbReference type="AlphaFoldDB" id="A0A848H0J7"/>
<dbReference type="GO" id="GO:0004045">
    <property type="term" value="F:peptidyl-tRNA hydrolase activity"/>
    <property type="evidence" value="ECO:0007669"/>
    <property type="project" value="UniProtKB-EC"/>
</dbReference>
<dbReference type="PANTHER" id="PTHR47814">
    <property type="entry name" value="PEPTIDYL-TRNA HYDROLASE ARFB"/>
    <property type="match status" value="1"/>
</dbReference>
<feature type="compositionally biased region" description="Basic and acidic residues" evidence="2">
    <location>
        <begin position="112"/>
        <end position="129"/>
    </location>
</feature>
<dbReference type="Pfam" id="PF00472">
    <property type="entry name" value="RF-1"/>
    <property type="match status" value="1"/>
</dbReference>
<accession>A0A848H0J7</accession>
<feature type="domain" description="Prokaryotic-type class I peptide chain release factors" evidence="3">
    <location>
        <begin position="13"/>
        <end position="29"/>
    </location>
</feature>
<dbReference type="Gene3D" id="3.30.160.20">
    <property type="match status" value="1"/>
</dbReference>
<keyword evidence="4" id="KW-0378">Hydrolase</keyword>
<dbReference type="GO" id="GO:0003747">
    <property type="term" value="F:translation release factor activity"/>
    <property type="evidence" value="ECO:0007669"/>
    <property type="project" value="InterPro"/>
</dbReference>
<dbReference type="Proteomes" id="UP000541185">
    <property type="component" value="Unassembled WGS sequence"/>
</dbReference>
<comment type="caution">
    <text evidence="4">The sequence shown here is derived from an EMBL/GenBank/DDBJ whole genome shotgun (WGS) entry which is preliminary data.</text>
</comment>
<gene>
    <name evidence="4" type="primary">arfB</name>
    <name evidence="4" type="ORF">HHL11_00935</name>
</gene>